<dbReference type="CDD" id="cd17729">
    <property type="entry name" value="BRCT_CTDP1"/>
    <property type="match status" value="1"/>
</dbReference>
<accession>D8TX46</accession>
<proteinExistence type="predicted"/>
<dbReference type="OrthoDB" id="10249888at2759"/>
<dbReference type="eggNOG" id="KOG0323">
    <property type="taxonomic scope" value="Eukaryota"/>
</dbReference>
<dbReference type="EMBL" id="GL378342">
    <property type="protein sequence ID" value="EFJ47947.1"/>
    <property type="molecule type" value="Genomic_DNA"/>
</dbReference>
<dbReference type="KEGG" id="vcn:VOLCADRAFT_91454"/>
<keyword evidence="3" id="KW-0378">Hydrolase</keyword>
<sequence length="699" mass="75018">MSDQGSPPGSLDDELAAAFDGEFGEDEAEEQANDDDGNIPKHDDEGGNSSSSSEVDLDELGDQGFTEIEALQEDTGEQDTRLLAWAASGCIYIRSFLTRPFRLPTLPVPPLIGNYRTRFVAPSIIPSFPAFSIRNLKQMAGYHPPPPKRQRVVRFSDCGGAGAASRRRNDGGGGAAAAAGTSPSASPPTSPCAHPVWVFGLCGLCGISKEAAVEAAVAAAAAAQADAEYDKYGQYLGGVAGVGGSSSGSGYLAVAGAVGGWPAAGGVRVGCWGEPLVCHVALVGRRDRATCGNLWGVSVHEGICVCTTMYGGLDELRNILTLYNAYSLMSYMQSGVVRLKHLHASKEVEVSTDEADRIRRETVTRLLSRRRLILILDLDHTLLNSVHTSEVGPDTATQLAEVLRREEEANLGPRRLLHRLAENKLWTKLRPGVFEFLEGLRDDYEMHIYTMGDKTYAAEVRKLLDPTGKLFSSVIAKDHSTTATAKDLDVLLSADELALVLDDTEAVWPGHRRNLLQDSDESATDGALAAHMRVLRAVHTRFFSADDPSLPPLERRDVRDILSEQRREILQLMPQGCCITFSRCWPQDRNPLREPLWQLAMSLGANCLTTYDPGVTTHVVAAAGGTEKGCAHRWTRLPEEDFAVPELPSSEGRTAHGPSGGCRDVGTRRLSPEEELKAALTSAAGGGGGGGGGQMAKHE</sequence>
<dbReference type="SUPFAM" id="SSF56784">
    <property type="entry name" value="HAD-like"/>
    <property type="match status" value="1"/>
</dbReference>
<keyword evidence="4" id="KW-0539">Nucleus</keyword>
<evidence type="ECO:0000313" key="9">
    <source>
        <dbReference type="EMBL" id="EFJ47947.1"/>
    </source>
</evidence>
<feature type="region of interest" description="Disordered" evidence="7">
    <location>
        <begin position="161"/>
        <end position="189"/>
    </location>
</feature>
<evidence type="ECO:0000256" key="6">
    <source>
        <dbReference type="ARBA" id="ARBA00048336"/>
    </source>
</evidence>
<comment type="catalytic activity">
    <reaction evidence="5">
        <text>O-phospho-L-seryl-[protein] + H2O = L-seryl-[protein] + phosphate</text>
        <dbReference type="Rhea" id="RHEA:20629"/>
        <dbReference type="Rhea" id="RHEA-COMP:9863"/>
        <dbReference type="Rhea" id="RHEA-COMP:11604"/>
        <dbReference type="ChEBI" id="CHEBI:15377"/>
        <dbReference type="ChEBI" id="CHEBI:29999"/>
        <dbReference type="ChEBI" id="CHEBI:43474"/>
        <dbReference type="ChEBI" id="CHEBI:83421"/>
        <dbReference type="EC" id="3.1.3.16"/>
    </reaction>
</comment>
<dbReference type="GeneID" id="9618450"/>
<organism evidence="10">
    <name type="scientific">Volvox carteri f. nagariensis</name>
    <dbReference type="NCBI Taxonomy" id="3068"/>
    <lineage>
        <taxon>Eukaryota</taxon>
        <taxon>Viridiplantae</taxon>
        <taxon>Chlorophyta</taxon>
        <taxon>core chlorophytes</taxon>
        <taxon>Chlorophyceae</taxon>
        <taxon>CS clade</taxon>
        <taxon>Chlamydomonadales</taxon>
        <taxon>Volvocaceae</taxon>
        <taxon>Volvox</taxon>
    </lineage>
</organism>
<dbReference type="PROSITE" id="PS50969">
    <property type="entry name" value="FCP1"/>
    <property type="match status" value="1"/>
</dbReference>
<dbReference type="CDD" id="cd07521">
    <property type="entry name" value="HAD_FCP1-like"/>
    <property type="match status" value="1"/>
</dbReference>
<evidence type="ECO:0000256" key="1">
    <source>
        <dbReference type="ARBA" id="ARBA00004123"/>
    </source>
</evidence>
<dbReference type="STRING" id="3068.D8TX46"/>
<dbReference type="InterPro" id="IPR004274">
    <property type="entry name" value="FCP1_dom"/>
</dbReference>
<gene>
    <name evidence="9" type="ORF">VOLCADRAFT_91454</name>
</gene>
<feature type="region of interest" description="Disordered" evidence="7">
    <location>
        <begin position="646"/>
        <end position="699"/>
    </location>
</feature>
<feature type="compositionally biased region" description="Gly residues" evidence="7">
    <location>
        <begin position="684"/>
        <end position="699"/>
    </location>
</feature>
<evidence type="ECO:0000313" key="10">
    <source>
        <dbReference type="Proteomes" id="UP000001058"/>
    </source>
</evidence>
<dbReference type="GO" id="GO:0008420">
    <property type="term" value="F:RNA polymerase II CTD heptapeptide repeat phosphatase activity"/>
    <property type="evidence" value="ECO:0007669"/>
    <property type="project" value="InterPro"/>
</dbReference>
<dbReference type="PANTHER" id="PTHR23081">
    <property type="entry name" value="RNA POLYMERASE II CTD PHOSPHATASE"/>
    <property type="match status" value="1"/>
</dbReference>
<dbReference type="RefSeq" id="XP_002951053.1">
    <property type="nucleotide sequence ID" value="XM_002951007.1"/>
</dbReference>
<dbReference type="InterPro" id="IPR036420">
    <property type="entry name" value="BRCT_dom_sf"/>
</dbReference>
<dbReference type="SMART" id="SM00577">
    <property type="entry name" value="CPDc"/>
    <property type="match status" value="1"/>
</dbReference>
<evidence type="ECO:0000256" key="3">
    <source>
        <dbReference type="ARBA" id="ARBA00022801"/>
    </source>
</evidence>
<dbReference type="GO" id="GO:0005634">
    <property type="term" value="C:nucleus"/>
    <property type="evidence" value="ECO:0007669"/>
    <property type="project" value="UniProtKB-SubCell"/>
</dbReference>
<evidence type="ECO:0000259" key="8">
    <source>
        <dbReference type="PROSITE" id="PS50969"/>
    </source>
</evidence>
<evidence type="ECO:0000256" key="4">
    <source>
        <dbReference type="ARBA" id="ARBA00023242"/>
    </source>
</evidence>
<dbReference type="Pfam" id="PF03031">
    <property type="entry name" value="NIF"/>
    <property type="match status" value="1"/>
</dbReference>
<dbReference type="Gene3D" id="3.40.50.10190">
    <property type="entry name" value="BRCT domain"/>
    <property type="match status" value="1"/>
</dbReference>
<feature type="domain" description="FCP1 homology" evidence="8">
    <location>
        <begin position="367"/>
        <end position="541"/>
    </location>
</feature>
<dbReference type="PANTHER" id="PTHR23081:SF36">
    <property type="entry name" value="RNA POLYMERASE II SUBUNIT A C-TERMINAL DOMAIN PHOSPHATASE"/>
    <property type="match status" value="1"/>
</dbReference>
<evidence type="ECO:0000256" key="2">
    <source>
        <dbReference type="ARBA" id="ARBA00013081"/>
    </source>
</evidence>
<dbReference type="Gene3D" id="3.40.50.1000">
    <property type="entry name" value="HAD superfamily/HAD-like"/>
    <property type="match status" value="1"/>
</dbReference>
<evidence type="ECO:0000256" key="5">
    <source>
        <dbReference type="ARBA" id="ARBA00047761"/>
    </source>
</evidence>
<keyword evidence="10" id="KW-1185">Reference proteome</keyword>
<dbReference type="InterPro" id="IPR036412">
    <property type="entry name" value="HAD-like_sf"/>
</dbReference>
<dbReference type="EC" id="3.1.3.16" evidence="2"/>
<feature type="compositionally biased region" description="Basic and acidic residues" evidence="7">
    <location>
        <begin position="665"/>
        <end position="677"/>
    </location>
</feature>
<evidence type="ECO:0000256" key="7">
    <source>
        <dbReference type="SAM" id="MobiDB-lite"/>
    </source>
</evidence>
<comment type="subcellular location">
    <subcellularLocation>
        <location evidence="1">Nucleus</location>
    </subcellularLocation>
</comment>
<dbReference type="AlphaFoldDB" id="D8TX46"/>
<name>D8TX46_VOLCA</name>
<feature type="region of interest" description="Disordered" evidence="7">
    <location>
        <begin position="1"/>
        <end position="57"/>
    </location>
</feature>
<dbReference type="SUPFAM" id="SSF52113">
    <property type="entry name" value="BRCT domain"/>
    <property type="match status" value="1"/>
</dbReference>
<dbReference type="InterPro" id="IPR039189">
    <property type="entry name" value="Fcp1"/>
</dbReference>
<dbReference type="InterPro" id="IPR023214">
    <property type="entry name" value="HAD_sf"/>
</dbReference>
<reference evidence="9 10" key="1">
    <citation type="journal article" date="2010" name="Science">
        <title>Genomic analysis of organismal complexity in the multicellular green alga Volvox carteri.</title>
        <authorList>
            <person name="Prochnik S.E."/>
            <person name="Umen J."/>
            <person name="Nedelcu A.M."/>
            <person name="Hallmann A."/>
            <person name="Miller S.M."/>
            <person name="Nishii I."/>
            <person name="Ferris P."/>
            <person name="Kuo A."/>
            <person name="Mitros T."/>
            <person name="Fritz-Laylin L.K."/>
            <person name="Hellsten U."/>
            <person name="Chapman J."/>
            <person name="Simakov O."/>
            <person name="Rensing S.A."/>
            <person name="Terry A."/>
            <person name="Pangilinan J."/>
            <person name="Kapitonov V."/>
            <person name="Jurka J."/>
            <person name="Salamov A."/>
            <person name="Shapiro H."/>
            <person name="Schmutz J."/>
            <person name="Grimwood J."/>
            <person name="Lindquist E."/>
            <person name="Lucas S."/>
            <person name="Grigoriev I.V."/>
            <person name="Schmitt R."/>
            <person name="Kirk D."/>
            <person name="Rokhsar D.S."/>
        </authorList>
    </citation>
    <scope>NUCLEOTIDE SEQUENCE [LARGE SCALE GENOMIC DNA]</scope>
    <source>
        <strain evidence="10">f. Nagariensis / Eve</strain>
    </source>
</reference>
<protein>
    <recommendedName>
        <fullName evidence="2">protein-serine/threonine phosphatase</fullName>
        <ecNumber evidence="2">3.1.3.16</ecNumber>
    </recommendedName>
</protein>
<dbReference type="InParanoid" id="D8TX46"/>
<dbReference type="Proteomes" id="UP000001058">
    <property type="component" value="Unassembled WGS sequence"/>
</dbReference>
<comment type="catalytic activity">
    <reaction evidence="6">
        <text>O-phospho-L-threonyl-[protein] + H2O = L-threonyl-[protein] + phosphate</text>
        <dbReference type="Rhea" id="RHEA:47004"/>
        <dbReference type="Rhea" id="RHEA-COMP:11060"/>
        <dbReference type="Rhea" id="RHEA-COMP:11605"/>
        <dbReference type="ChEBI" id="CHEBI:15377"/>
        <dbReference type="ChEBI" id="CHEBI:30013"/>
        <dbReference type="ChEBI" id="CHEBI:43474"/>
        <dbReference type="ChEBI" id="CHEBI:61977"/>
        <dbReference type="EC" id="3.1.3.16"/>
    </reaction>
</comment>
<feature type="compositionally biased region" description="Acidic residues" evidence="7">
    <location>
        <begin position="22"/>
        <end position="37"/>
    </location>
</feature>